<dbReference type="Gene3D" id="3.90.226.10">
    <property type="entry name" value="2-enoyl-CoA Hydratase, Chain A, domain 1"/>
    <property type="match status" value="1"/>
</dbReference>
<evidence type="ECO:0000256" key="4">
    <source>
        <dbReference type="ARBA" id="ARBA00022825"/>
    </source>
</evidence>
<dbReference type="Pfam" id="PF01343">
    <property type="entry name" value="Peptidase_S49"/>
    <property type="match status" value="1"/>
</dbReference>
<dbReference type="Gene3D" id="6.20.330.10">
    <property type="match status" value="1"/>
</dbReference>
<gene>
    <name evidence="6" type="ORF">FOB41_15315</name>
</gene>
<dbReference type="PANTHER" id="PTHR42987">
    <property type="entry name" value="PEPTIDASE S49"/>
    <property type="match status" value="1"/>
</dbReference>
<dbReference type="SUPFAM" id="SSF52096">
    <property type="entry name" value="ClpP/crotonase"/>
    <property type="match status" value="1"/>
</dbReference>
<dbReference type="GO" id="GO:0006508">
    <property type="term" value="P:proteolysis"/>
    <property type="evidence" value="ECO:0007669"/>
    <property type="project" value="UniProtKB-KW"/>
</dbReference>
<evidence type="ECO:0000256" key="2">
    <source>
        <dbReference type="ARBA" id="ARBA00022670"/>
    </source>
</evidence>
<sequence length="289" mass="31296">MVGLLKLLVPKRFRKKELVIPVVRMHGAIMAGGNQFRPALNLASYAPLLEKAFAVKDAPAVAISLNSPGGSPVQARMIYNRIRQLAEEKDKKVLIFVEDVAASGGYMIALAGDEIIADPTSIVGSIGVVSGGFGFPEMLKKIGVERRVYTAGENKVILDPFQPEKEGDIDYLKSLQVEIHNVFIDMVKMRRGSKLKGDEAIFSGLFWTGMRGLDLGLIDGLGDMREVLRRRYGEKVKLQLVSGGRTLFGKKVPGVNAAFGLDTPKLAAGAVAGLAEVAEEKALWSRFGL</sequence>
<dbReference type="InterPro" id="IPR047272">
    <property type="entry name" value="S49_SppA_C"/>
</dbReference>
<organism evidence="6 7">
    <name type="scientific">Agrobacterium pusense</name>
    <dbReference type="NCBI Taxonomy" id="648995"/>
    <lineage>
        <taxon>Bacteria</taxon>
        <taxon>Pseudomonadati</taxon>
        <taxon>Pseudomonadota</taxon>
        <taxon>Alphaproteobacteria</taxon>
        <taxon>Hyphomicrobiales</taxon>
        <taxon>Rhizobiaceae</taxon>
        <taxon>Rhizobium/Agrobacterium group</taxon>
        <taxon>Agrobacterium</taxon>
    </lineage>
</organism>
<evidence type="ECO:0000313" key="7">
    <source>
        <dbReference type="Proteomes" id="UP000500870"/>
    </source>
</evidence>
<evidence type="ECO:0000259" key="5">
    <source>
        <dbReference type="Pfam" id="PF01343"/>
    </source>
</evidence>
<dbReference type="GO" id="GO:0008236">
    <property type="term" value="F:serine-type peptidase activity"/>
    <property type="evidence" value="ECO:0007669"/>
    <property type="project" value="UniProtKB-KW"/>
</dbReference>
<proteinExistence type="inferred from homology"/>
<dbReference type="EMBL" id="CP050898">
    <property type="protein sequence ID" value="QIX22416.1"/>
    <property type="molecule type" value="Genomic_DNA"/>
</dbReference>
<dbReference type="InterPro" id="IPR029045">
    <property type="entry name" value="ClpP/crotonase-like_dom_sf"/>
</dbReference>
<dbReference type="PANTHER" id="PTHR42987:SF8">
    <property type="entry name" value="PROTEINASE"/>
    <property type="match status" value="1"/>
</dbReference>
<feature type="domain" description="Peptidase S49" evidence="5">
    <location>
        <begin position="87"/>
        <end position="230"/>
    </location>
</feature>
<protein>
    <submittedName>
        <fullName evidence="6">S49 family peptidase</fullName>
    </submittedName>
</protein>
<accession>A0A6H0ZNN2</accession>
<reference evidence="6 7" key="1">
    <citation type="submission" date="2020-04" db="EMBL/GenBank/DDBJ databases">
        <title>FDA dAtabase for Regulatory Grade micrObial Sequences (FDA-ARGOS): Supporting development and validation of Infectious Disease Dx tests.</title>
        <authorList>
            <person name="Sciortino C."/>
            <person name="Tallon L."/>
            <person name="Sadzewicz L."/>
            <person name="Vavikolanu K."/>
            <person name="Mehta A."/>
            <person name="Aluvathingal J."/>
            <person name="Nadendla S."/>
            <person name="Nandy P."/>
            <person name="Geyer C."/>
            <person name="Yan Y."/>
            <person name="Sichtig H."/>
        </authorList>
    </citation>
    <scope>NUCLEOTIDE SEQUENCE [LARGE SCALE GENOMIC DNA]</scope>
    <source>
        <strain evidence="6 7">FDAARGOS_633</strain>
    </source>
</reference>
<keyword evidence="3" id="KW-0378">Hydrolase</keyword>
<keyword evidence="4" id="KW-0720">Serine protease</keyword>
<evidence type="ECO:0000313" key="6">
    <source>
        <dbReference type="EMBL" id="QIX22416.1"/>
    </source>
</evidence>
<comment type="similarity">
    <text evidence="1">Belongs to the peptidase S49 family.</text>
</comment>
<name>A0A6H0ZNN2_9HYPH</name>
<dbReference type="InterPro" id="IPR002142">
    <property type="entry name" value="Peptidase_S49"/>
</dbReference>
<evidence type="ECO:0000256" key="1">
    <source>
        <dbReference type="ARBA" id="ARBA00008683"/>
    </source>
</evidence>
<dbReference type="AlphaFoldDB" id="A0A6H0ZNN2"/>
<dbReference type="CDD" id="cd07023">
    <property type="entry name" value="S49_Sppa_N_C"/>
    <property type="match status" value="1"/>
</dbReference>
<evidence type="ECO:0000256" key="3">
    <source>
        <dbReference type="ARBA" id="ARBA00022801"/>
    </source>
</evidence>
<dbReference type="Proteomes" id="UP000500870">
    <property type="component" value="Chromosome 1"/>
</dbReference>
<keyword evidence="2" id="KW-0645">Protease</keyword>